<evidence type="ECO:0000313" key="3">
    <source>
        <dbReference type="EnsemblPlants" id="OB09G17680.1"/>
    </source>
</evidence>
<dbReference type="InterPro" id="IPR015683">
    <property type="entry name" value="Ionotropic_Glu_rcpt"/>
</dbReference>
<proteinExistence type="predicted"/>
<evidence type="ECO:0000256" key="1">
    <source>
        <dbReference type="SAM" id="MobiDB-lite"/>
    </source>
</evidence>
<keyword evidence="2" id="KW-1133">Transmembrane helix</keyword>
<dbReference type="PANTHER" id="PTHR18966">
    <property type="entry name" value="IONOTROPIC GLUTAMATE RECEPTOR"/>
    <property type="match status" value="1"/>
</dbReference>
<feature type="compositionally biased region" description="Basic and acidic residues" evidence="1">
    <location>
        <begin position="253"/>
        <end position="280"/>
    </location>
</feature>
<keyword evidence="2" id="KW-0472">Membrane</keyword>
<reference evidence="3" key="1">
    <citation type="journal article" date="2013" name="Nat. Commun.">
        <title>Whole-genome sequencing of Oryza brachyantha reveals mechanisms underlying Oryza genome evolution.</title>
        <authorList>
            <person name="Chen J."/>
            <person name="Huang Q."/>
            <person name="Gao D."/>
            <person name="Wang J."/>
            <person name="Lang Y."/>
            <person name="Liu T."/>
            <person name="Li B."/>
            <person name="Bai Z."/>
            <person name="Luis Goicoechea J."/>
            <person name="Liang C."/>
            <person name="Chen C."/>
            <person name="Zhang W."/>
            <person name="Sun S."/>
            <person name="Liao Y."/>
            <person name="Zhang X."/>
            <person name="Yang L."/>
            <person name="Song C."/>
            <person name="Wang M."/>
            <person name="Shi J."/>
            <person name="Liu G."/>
            <person name="Liu J."/>
            <person name="Zhou H."/>
            <person name="Zhou W."/>
            <person name="Yu Q."/>
            <person name="An N."/>
            <person name="Chen Y."/>
            <person name="Cai Q."/>
            <person name="Wang B."/>
            <person name="Liu B."/>
            <person name="Min J."/>
            <person name="Huang Y."/>
            <person name="Wu H."/>
            <person name="Li Z."/>
            <person name="Zhang Y."/>
            <person name="Yin Y."/>
            <person name="Song W."/>
            <person name="Jiang J."/>
            <person name="Jackson S.A."/>
            <person name="Wing R.A."/>
            <person name="Wang J."/>
            <person name="Chen M."/>
        </authorList>
    </citation>
    <scope>NUCLEOTIDE SEQUENCE [LARGE SCALE GENOMIC DNA]</scope>
    <source>
        <strain evidence="3">cv. IRGC 101232</strain>
    </source>
</reference>
<dbReference type="EnsemblPlants" id="OB09G17680.1">
    <property type="protein sequence ID" value="OB09G17680.1"/>
    <property type="gene ID" value="OB09G17680"/>
</dbReference>
<dbReference type="Gramene" id="OB09G17680.1">
    <property type="protein sequence ID" value="OB09G17680.1"/>
    <property type="gene ID" value="OB09G17680"/>
</dbReference>
<dbReference type="eggNOG" id="KOG1052">
    <property type="taxonomic scope" value="Eukaryota"/>
</dbReference>
<protein>
    <submittedName>
        <fullName evidence="3">Uncharacterized protein</fullName>
    </submittedName>
</protein>
<feature type="transmembrane region" description="Helical" evidence="2">
    <location>
        <begin position="200"/>
        <end position="221"/>
    </location>
</feature>
<dbReference type="AlphaFoldDB" id="J3MXN9"/>
<organism evidence="3">
    <name type="scientific">Oryza brachyantha</name>
    <name type="common">malo sina</name>
    <dbReference type="NCBI Taxonomy" id="4533"/>
    <lineage>
        <taxon>Eukaryota</taxon>
        <taxon>Viridiplantae</taxon>
        <taxon>Streptophyta</taxon>
        <taxon>Embryophyta</taxon>
        <taxon>Tracheophyta</taxon>
        <taxon>Spermatophyta</taxon>
        <taxon>Magnoliopsida</taxon>
        <taxon>Liliopsida</taxon>
        <taxon>Poales</taxon>
        <taxon>Poaceae</taxon>
        <taxon>BOP clade</taxon>
        <taxon>Oryzoideae</taxon>
        <taxon>Oryzeae</taxon>
        <taxon>Oryzinae</taxon>
        <taxon>Oryza</taxon>
    </lineage>
</organism>
<evidence type="ECO:0000313" key="4">
    <source>
        <dbReference type="Proteomes" id="UP000006038"/>
    </source>
</evidence>
<dbReference type="SUPFAM" id="SSF53850">
    <property type="entry name" value="Periplasmic binding protein-like II"/>
    <property type="match status" value="1"/>
</dbReference>
<feature type="region of interest" description="Disordered" evidence="1">
    <location>
        <begin position="234"/>
        <end position="280"/>
    </location>
</feature>
<dbReference type="Proteomes" id="UP000006038">
    <property type="component" value="Chromosome 9"/>
</dbReference>
<keyword evidence="4" id="KW-1185">Reference proteome</keyword>
<feature type="region of interest" description="Disordered" evidence="1">
    <location>
        <begin position="1"/>
        <end position="29"/>
    </location>
</feature>
<name>J3MXN9_ORYBR</name>
<evidence type="ECO:0000256" key="2">
    <source>
        <dbReference type="SAM" id="Phobius"/>
    </source>
</evidence>
<dbReference type="HOGENOM" id="CLU_995259_0_0_1"/>
<reference evidence="3" key="2">
    <citation type="submission" date="2013-04" db="UniProtKB">
        <authorList>
            <consortium name="EnsemblPlants"/>
        </authorList>
    </citation>
    <scope>IDENTIFICATION</scope>
</reference>
<keyword evidence="2" id="KW-0812">Transmembrane</keyword>
<accession>J3MXN9</accession>
<dbReference type="STRING" id="4533.J3MXN9"/>
<sequence length="280" mass="29614">MSDGQSRRSGASSTRRQQDAELAAAQERRRAAAQTAAAAARAARLAAAELAAIRAEAEAEEAEDAARAAEAEVETLRSSINGSIVGDITADRDLEELARGRVRERTIRWAAAHPHGGGGPGEHASADGAPSEARAATAFPKGSPLLGDISKAILNITEGDSIMQLQKKWVGYQNDCKSVDSALGSVSDPDKLSVDSFKGLLILTGVASTSSLIIAVMIYLYEKHKTMIRMQPDQNGEDLEENDKPQEVNGGGRTEENNHPGEVGHGKGKYLEAGDKYPLS</sequence>